<dbReference type="SUPFAM" id="SSF57903">
    <property type="entry name" value="FYVE/PHD zinc finger"/>
    <property type="match status" value="1"/>
</dbReference>
<dbReference type="InterPro" id="IPR013083">
    <property type="entry name" value="Znf_RING/FYVE/PHD"/>
</dbReference>
<name>A0AAR5QFS7_DENPD</name>
<feature type="domain" description="FYVE-type" evidence="6">
    <location>
        <begin position="1145"/>
        <end position="1205"/>
    </location>
</feature>
<dbReference type="GO" id="GO:0032266">
    <property type="term" value="F:phosphatidylinositol-3-phosphate binding"/>
    <property type="evidence" value="ECO:0007669"/>
    <property type="project" value="InterPro"/>
</dbReference>
<accession>A0AAR5QFS7</accession>
<dbReference type="PANTHER" id="PTHR46591:SF1">
    <property type="entry name" value="ZINC FINGER FYVE DOMAIN-CONTAINING PROTEIN 26"/>
    <property type="match status" value="1"/>
</dbReference>
<dbReference type="Gene3D" id="3.30.40.10">
    <property type="entry name" value="Zinc/RING finger domain, C3HC4 (zinc finger)"/>
    <property type="match status" value="1"/>
</dbReference>
<sequence>MQEVLIELAETPSVLVQDKFYRHFSSLDPTSYQEIEELIAKVWALIETNHISKGTLYLSLLQKSNNDLLEKCISWERGTLNSNVLQNLHELFEFTVYTGKHWFLELIRNKSSPDIDQLLPEAAYQKLVYLRIVHMTNDPSWAFDRGLLEQTLAGCSNNAADNFWVYYTKEIAHLLQLFKIWQANCSSGLNEREFLAVASQRSILDLASHYLQLDAIEQVFAQLDQSQFPHAEDLENQRTTLACFGLLAKFLSLLLHGDKDIDVPKLKTEIQIGFMQLKSHCLQIELLRVMFACIFTKQHHIKDCQGDAFICNSKELNAMLFTIKALIEALTENKAFEDDPHSSRELQEILQVVSDAAWRLSVVVNVISPQKSQKKLLYYMQADPEGLVSLCLKQGHFERAFQVLKIFNMQSTPLAQEIIYTDQLQDLKQNLKRTAKLRQMGENRPDSWMKIPNDKLDLDKIVQTFFRKLPPPQQEDSSLNHAIFMNVLDLAISQTPSRDLVPLACKLSPRDVGQTPFSLFTEKLLKFWNEPGDLDLVNSPLEPDTQRKSEDFYATIQNIYSEFCDMLLLNEPGFLDKDHPSHQVIQRLQEQCSSYLELQFKPEELTNYLQKLWNYLRAFSRVLYIERDNSDLVAEGHISSYFKLLGYNRSELMGNLLFQQNLNPAEFERHFGKLKLDFVYHVVGNCFPTINLHADENVAKEELYHENVLYPPSESMISYIRKRNWLLALILIEMYKVKDLEFDVGELRIRNFLNYLHLPKIRHLQPLFNNNEIITALQNDISFQKVQEFVQNNRPSEEDRLKSTTWRRLAGVLDSIPEKQLKHEDFQSLKDLVLANLGSERVMEIKDRDARFNLLVGNLKIWPLDVCIRSIKSEISRFDQTDDHKVDELKAWLEHIEQSKQVMNVLEVENWASLYEMCAFQPQAVLYKLLESKQVDLLIEFLQLHEVSEELLLGIDEHFMEMAFDMDLDFESVQRVFNFLSPDRIIDLCRNLLSLLREVRHLQMVTDHLLKYTQEDNLTSVALSLKLLSPLTESGFDQQLLFLLKHPLSIIEVLIMNTQLDKLGDVLGAIPADSDIVSVADVDALLRHYAEKSLDFRVIAQPNPDLLRTPEHSLMQSLDSVLLGLHYSAFIMPDKVPARDEWVPNTEVIECMCCRNEHFSMFNRRHHCRRCGRVICYTCSQRRMLVPTYGDILVRVCIQCYRQTFAENSLADESIATRSYLNNYWMLTSDPEHNSIVKQEFSYEFAPSVSLCLALMKFHSKNDTYSTFLLNQCEVLLKLVVPNQEPLQEIDYMLVIRMLKSLALAAKVVSVDCSSPHSNVSAADQILMRAELLGLLAERGCLNLLLTPSSSCFVDPTALMRFIEKLLEKEQWTLALEVSTKAGMDKSGVFAAWGKSCLIAGDLASAREKFSKSYDTEHFTLKGIKSLSKLNEIINILESRSDSIDAELLNNHRKLLDAGQATTQSDRAVFILSKLKNLNNIASGNYATSKGKTTRKPKLHDTIYQECVYYLDKYGTASSLVEFHIKYEQFAKAVDVMIKKRLPADEFVDIYMRCLKVGSVTVLQAAMSEIDPSLSIWKDYLVKICRHLTQQNLFHSLYQLQLYMGDYVRAAMSCVNFYEDKATTFSDLQQRRHYLTEALSHLSRGREQEQWVAVTAVETDKSGNTFEITSIVSNLIKQMSTEEIERHSATIRKQLEVVEFLAQCETGQVSPMEVFLEIFPNPNKLPKHRIWVPTLLGSEEQRMYVAVLCIVCAEDFGKGFDFGSCIANEFQQLKPLKVYKETARYLAKVGKTEAITNLVVLIMRTLKDQRVNDICDEVLILAITILSKTDAIEAEVEELIKLICDKSAMICAYIETKQLKKAYFLAAKYRKVKDMKNILREAELTNQGFLKDLCQKAIQYFNKTSAAFEESD</sequence>
<dbReference type="InterPro" id="IPR028730">
    <property type="entry name" value="ZFYVE26"/>
</dbReference>
<dbReference type="Proteomes" id="UP000019118">
    <property type="component" value="Unassembled WGS sequence"/>
</dbReference>
<dbReference type="GO" id="GO:0000281">
    <property type="term" value="P:mitotic cytokinesis"/>
    <property type="evidence" value="ECO:0007669"/>
    <property type="project" value="InterPro"/>
</dbReference>
<evidence type="ECO:0000256" key="5">
    <source>
        <dbReference type="PROSITE-ProRule" id="PRU00091"/>
    </source>
</evidence>
<evidence type="ECO:0000256" key="1">
    <source>
        <dbReference type="ARBA" id="ARBA00022553"/>
    </source>
</evidence>
<organism evidence="7 8">
    <name type="scientific">Dendroctonus ponderosae</name>
    <name type="common">Mountain pine beetle</name>
    <dbReference type="NCBI Taxonomy" id="77166"/>
    <lineage>
        <taxon>Eukaryota</taxon>
        <taxon>Metazoa</taxon>
        <taxon>Ecdysozoa</taxon>
        <taxon>Arthropoda</taxon>
        <taxon>Hexapoda</taxon>
        <taxon>Insecta</taxon>
        <taxon>Pterygota</taxon>
        <taxon>Neoptera</taxon>
        <taxon>Endopterygota</taxon>
        <taxon>Coleoptera</taxon>
        <taxon>Polyphaga</taxon>
        <taxon>Cucujiformia</taxon>
        <taxon>Curculionidae</taxon>
        <taxon>Scolytinae</taxon>
        <taxon>Dendroctonus</taxon>
    </lineage>
</organism>
<keyword evidence="3 5" id="KW-0863">Zinc-finger</keyword>
<dbReference type="GO" id="GO:0030496">
    <property type="term" value="C:midbody"/>
    <property type="evidence" value="ECO:0007669"/>
    <property type="project" value="TreeGrafter"/>
</dbReference>
<proteinExistence type="predicted"/>
<dbReference type="GO" id="GO:0008270">
    <property type="term" value="F:zinc ion binding"/>
    <property type="evidence" value="ECO:0007669"/>
    <property type="project" value="UniProtKB-KW"/>
</dbReference>
<evidence type="ECO:0000313" key="8">
    <source>
        <dbReference type="Proteomes" id="UP000019118"/>
    </source>
</evidence>
<dbReference type="GO" id="GO:0032465">
    <property type="term" value="P:regulation of cytokinesis"/>
    <property type="evidence" value="ECO:0007669"/>
    <property type="project" value="TreeGrafter"/>
</dbReference>
<dbReference type="Pfam" id="PF01363">
    <property type="entry name" value="FYVE"/>
    <property type="match status" value="1"/>
</dbReference>
<reference evidence="7" key="2">
    <citation type="submission" date="2024-08" db="UniProtKB">
        <authorList>
            <consortium name="EnsemblMetazoa"/>
        </authorList>
    </citation>
    <scope>IDENTIFICATION</scope>
</reference>
<keyword evidence="1" id="KW-0597">Phosphoprotein</keyword>
<evidence type="ECO:0000256" key="3">
    <source>
        <dbReference type="ARBA" id="ARBA00022771"/>
    </source>
</evidence>
<dbReference type="GO" id="GO:0005765">
    <property type="term" value="C:lysosomal membrane"/>
    <property type="evidence" value="ECO:0007669"/>
    <property type="project" value="TreeGrafter"/>
</dbReference>
<keyword evidence="4" id="KW-0862">Zinc</keyword>
<evidence type="ECO:0000256" key="4">
    <source>
        <dbReference type="ARBA" id="ARBA00022833"/>
    </source>
</evidence>
<dbReference type="PROSITE" id="PS50178">
    <property type="entry name" value="ZF_FYVE"/>
    <property type="match status" value="1"/>
</dbReference>
<dbReference type="CTD" id="41370"/>
<dbReference type="PANTHER" id="PTHR46591">
    <property type="entry name" value="ZINC FINGER FYVE DOMAIN-CONTAINING PROTEIN 26"/>
    <property type="match status" value="1"/>
</dbReference>
<dbReference type="KEGG" id="dpa:109545692"/>
<dbReference type="GO" id="GO:0000724">
    <property type="term" value="P:double-strand break repair via homologous recombination"/>
    <property type="evidence" value="ECO:0007669"/>
    <property type="project" value="InterPro"/>
</dbReference>
<dbReference type="GeneID" id="109545692"/>
<dbReference type="InterPro" id="IPR057946">
    <property type="entry name" value="TPR_ZFYVE26"/>
</dbReference>
<evidence type="ECO:0000259" key="6">
    <source>
        <dbReference type="PROSITE" id="PS50178"/>
    </source>
</evidence>
<evidence type="ECO:0000256" key="2">
    <source>
        <dbReference type="ARBA" id="ARBA00022723"/>
    </source>
</evidence>
<protein>
    <recommendedName>
        <fullName evidence="6">FYVE-type domain-containing protein</fullName>
    </recommendedName>
</protein>
<dbReference type="InterPro" id="IPR011011">
    <property type="entry name" value="Znf_FYVE_PHD"/>
</dbReference>
<evidence type="ECO:0000313" key="7">
    <source>
        <dbReference type="EnsemblMetazoa" id="XP_019772074.1"/>
    </source>
</evidence>
<keyword evidence="8" id="KW-1185">Reference proteome</keyword>
<dbReference type="EnsemblMetazoa" id="XM_019916515.1">
    <property type="protein sequence ID" value="XP_019772074.1"/>
    <property type="gene ID" value="LOC109545692"/>
</dbReference>
<reference evidence="8" key="1">
    <citation type="journal article" date="2013" name="Genome Biol.">
        <title>Draft genome of the mountain pine beetle, Dendroctonus ponderosae Hopkins, a major forest pest.</title>
        <authorList>
            <person name="Keeling C.I."/>
            <person name="Yuen M.M."/>
            <person name="Liao N.Y."/>
            <person name="Docking T.R."/>
            <person name="Chan S.K."/>
            <person name="Taylor G.A."/>
            <person name="Palmquist D.L."/>
            <person name="Jackman S.D."/>
            <person name="Nguyen A."/>
            <person name="Li M."/>
            <person name="Henderson H."/>
            <person name="Janes J.K."/>
            <person name="Zhao Y."/>
            <person name="Pandoh P."/>
            <person name="Moore R."/>
            <person name="Sperling F.A."/>
            <person name="Huber D.P."/>
            <person name="Birol I."/>
            <person name="Jones S.J."/>
            <person name="Bohlmann J."/>
        </authorList>
    </citation>
    <scope>NUCLEOTIDE SEQUENCE</scope>
</reference>
<dbReference type="SMART" id="SM00064">
    <property type="entry name" value="FYVE"/>
    <property type="match status" value="1"/>
</dbReference>
<dbReference type="Pfam" id="PF25569">
    <property type="entry name" value="TPR_ZFYVE26"/>
    <property type="match status" value="1"/>
</dbReference>
<dbReference type="GO" id="GO:0005813">
    <property type="term" value="C:centrosome"/>
    <property type="evidence" value="ECO:0007669"/>
    <property type="project" value="TreeGrafter"/>
</dbReference>
<dbReference type="InterPro" id="IPR000306">
    <property type="entry name" value="Znf_FYVE"/>
</dbReference>
<dbReference type="InterPro" id="IPR017455">
    <property type="entry name" value="Znf_FYVE-rel"/>
</dbReference>
<keyword evidence="2" id="KW-0479">Metal-binding</keyword>